<dbReference type="PIRSF" id="PIRSF036979">
    <property type="entry name" value="Arginase"/>
    <property type="match status" value="1"/>
</dbReference>
<dbReference type="EC" id="3.5.3.11" evidence="6"/>
<dbReference type="OrthoDB" id="9788689at2"/>
<dbReference type="InterPro" id="IPR006035">
    <property type="entry name" value="Ureohydrolase"/>
</dbReference>
<name>A0A3R5Y747_9BACT</name>
<keyword evidence="7" id="KW-1185">Reference proteome</keyword>
<dbReference type="InterPro" id="IPR020855">
    <property type="entry name" value="Ureohydrolase_Mn_BS"/>
</dbReference>
<dbReference type="GO" id="GO:0033389">
    <property type="term" value="P:putrescine biosynthetic process from arginine, via agmatine"/>
    <property type="evidence" value="ECO:0007669"/>
    <property type="project" value="TreeGrafter"/>
</dbReference>
<sequence>MKFEPISNCFISCDEPFDTAENIIMGIPYDGTCSFRPGSRFAPDAIRSSSCGIETYSPILDADLEEMKICDIGDLELSFGNKKSILGVIEAAALEVFNSGKRLISLGGEHLVTLPLFHALSVSLKTKDICVVHLDAHADLRDDYMGERLSHATVIRRISEITGTSNIFQYGIRSGTKEEFDLIKKEGTMVTPFSDLPKVIGNRPVYLTIDLDVLDPSGFPGTGTPEPGGWQFIEIYNILSVIKELNVKAADVVELSPHYDHSGVSTVTASKVVRELLLSL</sequence>
<dbReference type="SUPFAM" id="SSF52768">
    <property type="entry name" value="Arginase/deacetylase"/>
    <property type="match status" value="1"/>
</dbReference>
<dbReference type="EMBL" id="CP035108">
    <property type="protein sequence ID" value="QAR33324.1"/>
    <property type="molecule type" value="Genomic_DNA"/>
</dbReference>
<accession>A0A3R5Y747</accession>
<dbReference type="PANTHER" id="PTHR11358:SF26">
    <property type="entry name" value="GUANIDINO ACID HYDROLASE, MITOCHONDRIAL"/>
    <property type="match status" value="1"/>
</dbReference>
<keyword evidence="3 5" id="KW-0378">Hydrolase</keyword>
<feature type="binding site" evidence="4">
    <location>
        <position position="135"/>
    </location>
    <ligand>
        <name>Mn(2+)</name>
        <dbReference type="ChEBI" id="CHEBI:29035"/>
        <label>1</label>
    </ligand>
</feature>
<dbReference type="RefSeq" id="WP_128466610.1">
    <property type="nucleotide sequence ID" value="NZ_CP035108.1"/>
</dbReference>
<feature type="binding site" evidence="4">
    <location>
        <position position="110"/>
    </location>
    <ligand>
        <name>Mn(2+)</name>
        <dbReference type="ChEBI" id="CHEBI:29035"/>
        <label>1</label>
    </ligand>
</feature>
<dbReference type="CDD" id="cd11593">
    <property type="entry name" value="Agmatinase-like_2"/>
    <property type="match status" value="1"/>
</dbReference>
<evidence type="ECO:0000256" key="2">
    <source>
        <dbReference type="ARBA" id="ARBA00022723"/>
    </source>
</evidence>
<protein>
    <submittedName>
        <fullName evidence="6">Agmatinase</fullName>
        <ecNumber evidence="6">3.5.3.11</ecNumber>
    </submittedName>
</protein>
<dbReference type="GO" id="GO:0046872">
    <property type="term" value="F:metal ion binding"/>
    <property type="evidence" value="ECO:0007669"/>
    <property type="project" value="UniProtKB-KW"/>
</dbReference>
<feature type="binding site" evidence="4">
    <location>
        <position position="210"/>
    </location>
    <ligand>
        <name>Mn(2+)</name>
        <dbReference type="ChEBI" id="CHEBI:29035"/>
        <label>1</label>
    </ligand>
</feature>
<feature type="binding site" evidence="4">
    <location>
        <position position="139"/>
    </location>
    <ligand>
        <name>Mn(2+)</name>
        <dbReference type="ChEBI" id="CHEBI:29035"/>
        <label>1</label>
    </ligand>
</feature>
<comment type="similarity">
    <text evidence="1">Belongs to the arginase family. Agmatinase subfamily.</text>
</comment>
<comment type="cofactor">
    <cofactor evidence="4">
        <name>Mn(2+)</name>
        <dbReference type="ChEBI" id="CHEBI:29035"/>
    </cofactor>
    <text evidence="4">Binds 2 manganese ions per subunit.</text>
</comment>
<dbReference type="Proteomes" id="UP000287502">
    <property type="component" value="Chromosome"/>
</dbReference>
<feature type="binding site" evidence="4">
    <location>
        <position position="137"/>
    </location>
    <ligand>
        <name>Mn(2+)</name>
        <dbReference type="ChEBI" id="CHEBI:29035"/>
        <label>1</label>
    </ligand>
</feature>
<evidence type="ECO:0000256" key="4">
    <source>
        <dbReference type="PIRSR" id="PIRSR036979-1"/>
    </source>
</evidence>
<gene>
    <name evidence="6" type="primary">speB</name>
    <name evidence="6" type="ORF">EP073_07890</name>
</gene>
<proteinExistence type="inferred from homology"/>
<evidence type="ECO:0000256" key="5">
    <source>
        <dbReference type="RuleBase" id="RU003684"/>
    </source>
</evidence>
<dbReference type="PROSITE" id="PS01053">
    <property type="entry name" value="ARGINASE_1"/>
    <property type="match status" value="1"/>
</dbReference>
<dbReference type="InterPro" id="IPR023696">
    <property type="entry name" value="Ureohydrolase_dom_sf"/>
</dbReference>
<dbReference type="PANTHER" id="PTHR11358">
    <property type="entry name" value="ARGINASE/AGMATINASE"/>
    <property type="match status" value="1"/>
</dbReference>
<evidence type="ECO:0000313" key="6">
    <source>
        <dbReference type="EMBL" id="QAR33324.1"/>
    </source>
</evidence>
<evidence type="ECO:0000256" key="3">
    <source>
        <dbReference type="ARBA" id="ARBA00022801"/>
    </source>
</evidence>
<dbReference type="PROSITE" id="PS51409">
    <property type="entry name" value="ARGINASE_2"/>
    <property type="match status" value="1"/>
</dbReference>
<keyword evidence="4" id="KW-0464">Manganese</keyword>
<evidence type="ECO:0000313" key="7">
    <source>
        <dbReference type="Proteomes" id="UP000287502"/>
    </source>
</evidence>
<organism evidence="6 7">
    <name type="scientific">Geovibrio thiophilus</name>
    <dbReference type="NCBI Taxonomy" id="139438"/>
    <lineage>
        <taxon>Bacteria</taxon>
        <taxon>Pseudomonadati</taxon>
        <taxon>Deferribacterota</taxon>
        <taxon>Deferribacteres</taxon>
        <taxon>Deferribacterales</taxon>
        <taxon>Geovibrionaceae</taxon>
        <taxon>Geovibrio</taxon>
    </lineage>
</organism>
<reference evidence="6 7" key="1">
    <citation type="submission" date="2019-01" db="EMBL/GenBank/DDBJ databases">
        <title>Geovibrio thiophilus DSM 11263, complete genome.</title>
        <authorList>
            <person name="Spring S."/>
            <person name="Bunk B."/>
            <person name="Sproer C."/>
        </authorList>
    </citation>
    <scope>NUCLEOTIDE SEQUENCE [LARGE SCALE GENOMIC DNA]</scope>
    <source>
        <strain evidence="6 7">DSM 11263</strain>
    </source>
</reference>
<evidence type="ECO:0000256" key="1">
    <source>
        <dbReference type="ARBA" id="ARBA00009227"/>
    </source>
</evidence>
<feature type="binding site" evidence="4">
    <location>
        <position position="212"/>
    </location>
    <ligand>
        <name>Mn(2+)</name>
        <dbReference type="ChEBI" id="CHEBI:29035"/>
        <label>1</label>
    </ligand>
</feature>
<dbReference type="NCBIfam" id="TIGR01230">
    <property type="entry name" value="agmatinase"/>
    <property type="match status" value="1"/>
</dbReference>
<dbReference type="AlphaFoldDB" id="A0A3R5Y747"/>
<dbReference type="GO" id="GO:0008783">
    <property type="term" value="F:agmatinase activity"/>
    <property type="evidence" value="ECO:0007669"/>
    <property type="project" value="UniProtKB-EC"/>
</dbReference>
<dbReference type="Pfam" id="PF00491">
    <property type="entry name" value="Arginase"/>
    <property type="match status" value="1"/>
</dbReference>
<dbReference type="Gene3D" id="3.40.800.10">
    <property type="entry name" value="Ureohydrolase domain"/>
    <property type="match status" value="1"/>
</dbReference>
<keyword evidence="2 4" id="KW-0479">Metal-binding</keyword>
<dbReference type="InterPro" id="IPR005925">
    <property type="entry name" value="Agmatinase-rel"/>
</dbReference>
<dbReference type="KEGG" id="gtl:EP073_07890"/>